<name>A0A437AEV0_ARTFL</name>
<dbReference type="AlphaFoldDB" id="A0A437AEV0"/>
<proteinExistence type="predicted"/>
<organism evidence="2 3">
    <name type="scientific">Arthrobotrys flagrans</name>
    <name type="common">Nematode-trapping fungus</name>
    <name type="synonym">Trichothecium flagrans</name>
    <dbReference type="NCBI Taxonomy" id="97331"/>
    <lineage>
        <taxon>Eukaryota</taxon>
        <taxon>Fungi</taxon>
        <taxon>Dikarya</taxon>
        <taxon>Ascomycota</taxon>
        <taxon>Pezizomycotina</taxon>
        <taxon>Orbiliomycetes</taxon>
        <taxon>Orbiliales</taxon>
        <taxon>Orbiliaceae</taxon>
        <taxon>Arthrobotrys</taxon>
    </lineage>
</organism>
<evidence type="ECO:0000256" key="1">
    <source>
        <dbReference type="SAM" id="MobiDB-lite"/>
    </source>
</evidence>
<feature type="compositionally biased region" description="Basic and acidic residues" evidence="1">
    <location>
        <begin position="58"/>
        <end position="86"/>
    </location>
</feature>
<sequence length="86" mass="9940">MAGYERQAEPGADSSEFSDDDDGFEDYLKQLICQTRDQGTDTKIEEEYDKGGEDEDGEMKIEDVLKKEQRTTVEPEDYRRGIYKDS</sequence>
<gene>
    <name evidence="2" type="ORF">DFL_000635</name>
</gene>
<comment type="caution">
    <text evidence="2">The sequence shown here is derived from an EMBL/GenBank/DDBJ whole genome shotgun (WGS) entry which is preliminary data.</text>
</comment>
<dbReference type="RefSeq" id="XP_067495180.1">
    <property type="nucleotide sequence ID" value="XM_067635755.1"/>
</dbReference>
<evidence type="ECO:0000313" key="3">
    <source>
        <dbReference type="Proteomes" id="UP000283090"/>
    </source>
</evidence>
<dbReference type="VEuPathDB" id="FungiDB:DFL_000635"/>
<feature type="compositionally biased region" description="Acidic residues" evidence="1">
    <location>
        <begin position="16"/>
        <end position="25"/>
    </location>
</feature>
<feature type="compositionally biased region" description="Basic and acidic residues" evidence="1">
    <location>
        <begin position="38"/>
        <end position="51"/>
    </location>
</feature>
<keyword evidence="3" id="KW-1185">Reference proteome</keyword>
<accession>A0A437AEV0</accession>
<feature type="region of interest" description="Disordered" evidence="1">
    <location>
        <begin position="38"/>
        <end position="86"/>
    </location>
</feature>
<evidence type="ECO:0000313" key="2">
    <source>
        <dbReference type="EMBL" id="RVD89636.1"/>
    </source>
</evidence>
<dbReference type="Proteomes" id="UP000283090">
    <property type="component" value="Unassembled WGS sequence"/>
</dbReference>
<dbReference type="EMBL" id="SAEB01000001">
    <property type="protein sequence ID" value="RVD89636.1"/>
    <property type="molecule type" value="Genomic_DNA"/>
</dbReference>
<dbReference type="GeneID" id="93582946"/>
<feature type="region of interest" description="Disordered" evidence="1">
    <location>
        <begin position="1"/>
        <end position="26"/>
    </location>
</feature>
<reference evidence="2 3" key="1">
    <citation type="submission" date="2019-01" db="EMBL/GenBank/DDBJ databases">
        <title>Intercellular communication is required for trap formation in the nematode-trapping fungus Duddingtonia flagrans.</title>
        <authorList>
            <person name="Youssar L."/>
            <person name="Wernet V."/>
            <person name="Hensel N."/>
            <person name="Hildebrandt H.-G."/>
            <person name="Fischer R."/>
        </authorList>
    </citation>
    <scope>NUCLEOTIDE SEQUENCE [LARGE SCALE GENOMIC DNA]</scope>
    <source>
        <strain evidence="2 3">CBS H-5679</strain>
    </source>
</reference>
<protein>
    <submittedName>
        <fullName evidence="2">Uncharacterized protein</fullName>
    </submittedName>
</protein>